<dbReference type="AlphaFoldDB" id="A0A1M7KFU7"/>
<name>A0A1M7KFU7_9FIRM</name>
<dbReference type="RefSeq" id="WP_073288564.1">
    <property type="nucleotide sequence ID" value="NZ_FRCP01000013.1"/>
</dbReference>
<dbReference type="STRING" id="1120996.SAMN02746066_02710"/>
<accession>A0A1M7KFU7</accession>
<sequence>MKGYKGVILKNGILRSKYNDIFEVGVPREKHDVDDGGVAFTEAGYSFCGSIEDVIYHEKYISTSKGRQYREVRLFEIDTMEGQVCGNSYHHKASIIKLVREVTQKEILEYLTNNAVAKRDVIDEVRSDVFETYSTEVILPYRLINKEEEIEDLYVRACARLGQVGLCNQSSIGKLHQRDCEGCIGISWTLDLLTYEKDYLYLLARKQLIEGADLSSINEYNKLISMNCGKEYESLQRYALHIKNASG</sequence>
<protein>
    <submittedName>
        <fullName evidence="1">Uncharacterized protein</fullName>
    </submittedName>
</protein>
<dbReference type="Proteomes" id="UP000184038">
    <property type="component" value="Unassembled WGS sequence"/>
</dbReference>
<reference evidence="1 2" key="1">
    <citation type="submission" date="2016-11" db="EMBL/GenBank/DDBJ databases">
        <authorList>
            <person name="Jaros S."/>
            <person name="Januszkiewicz K."/>
            <person name="Wedrychowicz H."/>
        </authorList>
    </citation>
    <scope>NUCLEOTIDE SEQUENCE [LARGE SCALE GENOMIC DNA]</scope>
    <source>
        <strain evidence="1 2">DSM 15930</strain>
    </source>
</reference>
<organism evidence="1 2">
    <name type="scientific">Anaerosporobacter mobilis DSM 15930</name>
    <dbReference type="NCBI Taxonomy" id="1120996"/>
    <lineage>
        <taxon>Bacteria</taxon>
        <taxon>Bacillati</taxon>
        <taxon>Bacillota</taxon>
        <taxon>Clostridia</taxon>
        <taxon>Lachnospirales</taxon>
        <taxon>Lachnospiraceae</taxon>
        <taxon>Anaerosporobacter</taxon>
    </lineage>
</organism>
<proteinExistence type="predicted"/>
<dbReference type="EMBL" id="FRCP01000013">
    <property type="protein sequence ID" value="SHM63709.1"/>
    <property type="molecule type" value="Genomic_DNA"/>
</dbReference>
<gene>
    <name evidence="1" type="ORF">SAMN02746066_02710</name>
</gene>
<dbReference type="OrthoDB" id="9993045at2"/>
<keyword evidence="2" id="KW-1185">Reference proteome</keyword>
<evidence type="ECO:0000313" key="2">
    <source>
        <dbReference type="Proteomes" id="UP000184038"/>
    </source>
</evidence>
<evidence type="ECO:0000313" key="1">
    <source>
        <dbReference type="EMBL" id="SHM63709.1"/>
    </source>
</evidence>